<dbReference type="InParanoid" id="A0A6P8IZF9"/>
<feature type="transmembrane region" description="Helical" evidence="12">
    <location>
        <begin position="153"/>
        <end position="172"/>
    </location>
</feature>
<dbReference type="RefSeq" id="XP_031572584.1">
    <property type="nucleotide sequence ID" value="XM_031716724.1"/>
</dbReference>
<evidence type="ECO:0000256" key="6">
    <source>
        <dbReference type="ARBA" id="ARBA00022729"/>
    </source>
</evidence>
<protein>
    <recommendedName>
        <fullName evidence="4 11">Translocon-associated protein subunit beta</fullName>
        <shortName evidence="11">TRAP-beta</shortName>
    </recommendedName>
    <alternativeName>
        <fullName evidence="11">Signal sequence receptor subunit beta</fullName>
    </alternativeName>
</protein>
<keyword evidence="5 12" id="KW-0812">Transmembrane</keyword>
<dbReference type="InterPro" id="IPR008856">
    <property type="entry name" value="TRAP_beta"/>
</dbReference>
<accession>A0A6P8IZF9</accession>
<evidence type="ECO:0000256" key="12">
    <source>
        <dbReference type="SAM" id="Phobius"/>
    </source>
</evidence>
<sequence length="186" mass="20350">MLLLALVLGALVGSSHCADSESSARLIVAKNVLNQFVVENKDLTIHYTIYNVGSSPASAVTLTEDSFPESAFQVVHGLSSIKWKSIAPGTNVSHSIILHPLKSGNFNFTAAKVTYKASEDGPVQVAYSTAPGEGGIMSNKDYQRKHSPHLVDWGLFSLMCIPTLLLPLMIWYRSHSKYENFKVKKN</sequence>
<evidence type="ECO:0000256" key="13">
    <source>
        <dbReference type="SAM" id="SignalP"/>
    </source>
</evidence>
<keyword evidence="14" id="KW-1185">Reference proteome</keyword>
<comment type="subcellular location">
    <subcellularLocation>
        <location evidence="2">Endoplasmic reticulum membrane</location>
        <topology evidence="2">Single-pass type I membrane protein</topology>
    </subcellularLocation>
</comment>
<evidence type="ECO:0000256" key="4">
    <source>
        <dbReference type="ARBA" id="ARBA00021110"/>
    </source>
</evidence>
<name>A0A6P8IZF9_ACTTE</name>
<comment type="similarity">
    <text evidence="3 11">Belongs to the TRAP-beta family.</text>
</comment>
<keyword evidence="8 12" id="KW-1133">Transmembrane helix</keyword>
<dbReference type="AlphaFoldDB" id="A0A6P8IZF9"/>
<dbReference type="PANTHER" id="PTHR12861:SF3">
    <property type="entry name" value="TRANSLOCON-ASSOCIATED PROTEIN SUBUNIT BETA"/>
    <property type="match status" value="1"/>
</dbReference>
<evidence type="ECO:0000256" key="7">
    <source>
        <dbReference type="ARBA" id="ARBA00022824"/>
    </source>
</evidence>
<evidence type="ECO:0000256" key="11">
    <source>
        <dbReference type="PIRNR" id="PIRNR016400"/>
    </source>
</evidence>
<comment type="function">
    <text evidence="1 11">TRAP proteins are part of a complex whose function is to bind calcium to the ER membrane and thereby regulate the retention of ER resident proteins.</text>
</comment>
<reference evidence="15" key="1">
    <citation type="submission" date="2025-08" db="UniProtKB">
        <authorList>
            <consortium name="RefSeq"/>
        </authorList>
    </citation>
    <scope>IDENTIFICATION</scope>
    <source>
        <tissue evidence="15">Tentacle</tissue>
    </source>
</reference>
<evidence type="ECO:0000256" key="8">
    <source>
        <dbReference type="ARBA" id="ARBA00022989"/>
    </source>
</evidence>
<dbReference type="PIRSF" id="PIRSF016400">
    <property type="entry name" value="TRAP_beta"/>
    <property type="match status" value="1"/>
</dbReference>
<evidence type="ECO:0000313" key="14">
    <source>
        <dbReference type="Proteomes" id="UP000515163"/>
    </source>
</evidence>
<evidence type="ECO:0000256" key="1">
    <source>
        <dbReference type="ARBA" id="ARBA00002838"/>
    </source>
</evidence>
<keyword evidence="6 13" id="KW-0732">Signal</keyword>
<feature type="signal peptide" evidence="13">
    <location>
        <begin position="1"/>
        <end position="17"/>
    </location>
</feature>
<evidence type="ECO:0000313" key="15">
    <source>
        <dbReference type="RefSeq" id="XP_031572584.1"/>
    </source>
</evidence>
<keyword evidence="10" id="KW-0325">Glycoprotein</keyword>
<evidence type="ECO:0000256" key="10">
    <source>
        <dbReference type="ARBA" id="ARBA00023180"/>
    </source>
</evidence>
<evidence type="ECO:0000256" key="3">
    <source>
        <dbReference type="ARBA" id="ARBA00005610"/>
    </source>
</evidence>
<evidence type="ECO:0000256" key="5">
    <source>
        <dbReference type="ARBA" id="ARBA00022692"/>
    </source>
</evidence>
<evidence type="ECO:0000256" key="9">
    <source>
        <dbReference type="ARBA" id="ARBA00023136"/>
    </source>
</evidence>
<proteinExistence type="inferred from homology"/>
<evidence type="ECO:0000256" key="2">
    <source>
        <dbReference type="ARBA" id="ARBA00004115"/>
    </source>
</evidence>
<keyword evidence="9 11" id="KW-0472">Membrane</keyword>
<dbReference type="GO" id="GO:0005789">
    <property type="term" value="C:endoplasmic reticulum membrane"/>
    <property type="evidence" value="ECO:0007669"/>
    <property type="project" value="UniProtKB-SubCell"/>
</dbReference>
<dbReference type="FunCoup" id="A0A6P8IZF9">
    <property type="interactions" value="971"/>
</dbReference>
<gene>
    <name evidence="15" type="primary">LOC116306644</name>
</gene>
<feature type="chain" id="PRO_5028189641" description="Translocon-associated protein subunit beta" evidence="13">
    <location>
        <begin position="18"/>
        <end position="186"/>
    </location>
</feature>
<keyword evidence="7 11" id="KW-0256">Endoplasmic reticulum</keyword>
<dbReference type="Pfam" id="PF05753">
    <property type="entry name" value="TRAP_beta"/>
    <property type="match status" value="1"/>
</dbReference>
<dbReference type="KEGG" id="aten:116306644"/>
<organism evidence="14 15">
    <name type="scientific">Actinia tenebrosa</name>
    <name type="common">Australian red waratah sea anemone</name>
    <dbReference type="NCBI Taxonomy" id="6105"/>
    <lineage>
        <taxon>Eukaryota</taxon>
        <taxon>Metazoa</taxon>
        <taxon>Cnidaria</taxon>
        <taxon>Anthozoa</taxon>
        <taxon>Hexacorallia</taxon>
        <taxon>Actiniaria</taxon>
        <taxon>Actiniidae</taxon>
        <taxon>Actinia</taxon>
    </lineage>
</organism>
<dbReference type="GeneID" id="116306644"/>
<dbReference type="PANTHER" id="PTHR12861">
    <property type="entry name" value="TRANSLOCON-ASSOCIATED PROTEIN, BETA SUBUNIT PRECURSOR TRAP-BETA SIGNAL SEQUENCE RECEPTOR BETA SUBUNIT"/>
    <property type="match status" value="1"/>
</dbReference>
<comment type="subunit">
    <text evidence="11">Heterotetramer of TRAP-alpha, TRAP-beta, TRAP-delta and TRAP-gamma.</text>
</comment>
<dbReference type="OrthoDB" id="5860827at2759"/>
<dbReference type="Proteomes" id="UP000515163">
    <property type="component" value="Unplaced"/>
</dbReference>